<evidence type="ECO:0008006" key="3">
    <source>
        <dbReference type="Google" id="ProtNLM"/>
    </source>
</evidence>
<keyword evidence="2" id="KW-1185">Reference proteome</keyword>
<evidence type="ECO:0000313" key="1">
    <source>
        <dbReference type="EMBL" id="MEC0241539.1"/>
    </source>
</evidence>
<accession>A0ABU6GP78</accession>
<name>A0ABU6GP78_9BACL</name>
<sequence>MDFKELVRGFTGSEVEIMTSGDQIVGTLISVNKASLIMKIPPVMYGPPGEIALIPLRSIEFVRVLTD</sequence>
<dbReference type="RefSeq" id="WP_326089233.1">
    <property type="nucleotide sequence ID" value="NZ_JARLKZ010000013.1"/>
</dbReference>
<dbReference type="Proteomes" id="UP001344632">
    <property type="component" value="Unassembled WGS sequence"/>
</dbReference>
<organism evidence="1 2">
    <name type="scientific">Paenibacillus dokdonensis</name>
    <dbReference type="NCBI Taxonomy" id="2567944"/>
    <lineage>
        <taxon>Bacteria</taxon>
        <taxon>Bacillati</taxon>
        <taxon>Bacillota</taxon>
        <taxon>Bacilli</taxon>
        <taxon>Bacillales</taxon>
        <taxon>Paenibacillaceae</taxon>
        <taxon>Paenibacillus</taxon>
    </lineage>
</organism>
<dbReference type="EMBL" id="JARLKZ010000013">
    <property type="protein sequence ID" value="MEC0241539.1"/>
    <property type="molecule type" value="Genomic_DNA"/>
</dbReference>
<comment type="caution">
    <text evidence="1">The sequence shown here is derived from an EMBL/GenBank/DDBJ whole genome shotgun (WGS) entry which is preliminary data.</text>
</comment>
<reference evidence="1 2" key="1">
    <citation type="submission" date="2023-03" db="EMBL/GenBank/DDBJ databases">
        <title>Bacillus Genome Sequencing.</title>
        <authorList>
            <person name="Dunlap C."/>
        </authorList>
    </citation>
    <scope>NUCLEOTIDE SEQUENCE [LARGE SCALE GENOMIC DNA]</scope>
    <source>
        <strain evidence="1 2">BD-525</strain>
    </source>
</reference>
<protein>
    <recommendedName>
        <fullName evidence="3">DUF2642 domain-containing protein</fullName>
    </recommendedName>
</protein>
<proteinExistence type="predicted"/>
<gene>
    <name evidence="1" type="ORF">P4H66_17110</name>
</gene>
<evidence type="ECO:0000313" key="2">
    <source>
        <dbReference type="Proteomes" id="UP001344632"/>
    </source>
</evidence>